<evidence type="ECO:0000256" key="2">
    <source>
        <dbReference type="SAM" id="Phobius"/>
    </source>
</evidence>
<dbReference type="InParanoid" id="Q3ABK2"/>
<name>Q3ABK2_CARHZ</name>
<evidence type="ECO:0000313" key="3">
    <source>
        <dbReference type="EMBL" id="ABB15686.1"/>
    </source>
</evidence>
<feature type="transmembrane region" description="Helical" evidence="2">
    <location>
        <begin position="319"/>
        <end position="341"/>
    </location>
</feature>
<gene>
    <name evidence="3" type="ordered locus">CHY_1662</name>
</gene>
<dbReference type="PANTHER" id="PTHR37813">
    <property type="entry name" value="FELS-2 PROPHAGE PROTEIN"/>
    <property type="match status" value="1"/>
</dbReference>
<dbReference type="Gene3D" id="1.20.120.20">
    <property type="entry name" value="Apolipoprotein"/>
    <property type="match status" value="1"/>
</dbReference>
<keyword evidence="4" id="KW-1185">Reference proteome</keyword>
<feature type="region of interest" description="Disordered" evidence="1">
    <location>
        <begin position="417"/>
        <end position="464"/>
    </location>
</feature>
<organism evidence="3 4">
    <name type="scientific">Carboxydothermus hydrogenoformans (strain ATCC BAA-161 / DSM 6008 / Z-2901)</name>
    <dbReference type="NCBI Taxonomy" id="246194"/>
    <lineage>
        <taxon>Bacteria</taxon>
        <taxon>Bacillati</taxon>
        <taxon>Bacillota</taxon>
        <taxon>Clostridia</taxon>
        <taxon>Thermoanaerobacterales</taxon>
        <taxon>Thermoanaerobacteraceae</taxon>
        <taxon>Carboxydothermus</taxon>
    </lineage>
</organism>
<feature type="compositionally biased region" description="Low complexity" evidence="1">
    <location>
        <begin position="419"/>
        <end position="430"/>
    </location>
</feature>
<dbReference type="AlphaFoldDB" id="Q3ABK2"/>
<dbReference type="KEGG" id="chy:CHY_1662"/>
<dbReference type="RefSeq" id="WP_011344557.1">
    <property type="nucleotide sequence ID" value="NC_007503.1"/>
</dbReference>
<dbReference type="SUPFAM" id="SSF58113">
    <property type="entry name" value="Apolipoprotein A-I"/>
    <property type="match status" value="1"/>
</dbReference>
<dbReference type="Proteomes" id="UP000002706">
    <property type="component" value="Chromosome"/>
</dbReference>
<dbReference type="EMBL" id="CP000141">
    <property type="protein sequence ID" value="ABB15686.1"/>
    <property type="molecule type" value="Genomic_DNA"/>
</dbReference>
<dbReference type="eggNOG" id="COG1280">
    <property type="taxonomic scope" value="Bacteria"/>
</dbReference>
<feature type="transmembrane region" description="Helical" evidence="2">
    <location>
        <begin position="283"/>
        <end position="307"/>
    </location>
</feature>
<keyword evidence="2" id="KW-0472">Membrane</keyword>
<dbReference type="HOGENOM" id="CLU_354406_0_0_9"/>
<reference evidence="3 4" key="1">
    <citation type="journal article" date="2005" name="PLoS Genet.">
        <title>Life in hot carbon monoxide: the complete genome sequence of Carboxydothermus hydrogenoformans Z-2901.</title>
        <authorList>
            <person name="Wu M."/>
            <person name="Ren Q."/>
            <person name="Durkin A.S."/>
            <person name="Daugherty S.C."/>
            <person name="Brinkac L.M."/>
            <person name="Dodson R.J."/>
            <person name="Madupu R."/>
            <person name="Sullivan S.A."/>
            <person name="Kolonay J.F."/>
            <person name="Haft D.H."/>
            <person name="Nelson W.C."/>
            <person name="Tallon L.J."/>
            <person name="Jones K.M."/>
            <person name="Ulrich L.E."/>
            <person name="Gonzalez J.M."/>
            <person name="Zhulin I.B."/>
            <person name="Robb F.T."/>
            <person name="Eisen J.A."/>
        </authorList>
    </citation>
    <scope>NUCLEOTIDE SEQUENCE [LARGE SCALE GENOMIC DNA]</scope>
    <source>
        <strain evidence="4">ATCC BAA-161 / DSM 6008 / Z-2901</strain>
    </source>
</reference>
<keyword evidence="2" id="KW-1133">Transmembrane helix</keyword>
<dbReference type="STRING" id="246194.CHY_1662"/>
<keyword evidence="2" id="KW-0812">Transmembrane</keyword>
<dbReference type="PANTHER" id="PTHR37813:SF1">
    <property type="entry name" value="FELS-2 PROPHAGE PROTEIN"/>
    <property type="match status" value="1"/>
</dbReference>
<accession>Q3ABK2</accession>
<evidence type="ECO:0000313" key="4">
    <source>
        <dbReference type="Proteomes" id="UP000002706"/>
    </source>
</evidence>
<protein>
    <submittedName>
        <fullName evidence="3">Putative prophage LambdaCh01, tail tape measure protein</fullName>
    </submittedName>
</protein>
<proteinExistence type="predicted"/>
<sequence>MEVGRLFVLMGVDMSNLIRSLKEAELRVKDFADETKKQFKDLGENIQKVGEKMSLAITAPLTFIGRQMVNTAMDAIESENLFEVSFGNMADAARKWSEETAKALGISAYSLRQNAGMFFTMFKSMGFSNDAALRMSESLTQLSYDMASFYNLKPEEAFEKLRAGITGETEPLKALGILVDEETAKQYAYQTGIAKTGEELSQTQKVIARYGLILKQTAAAQGDLARTAESPANQARKLREQWRDLSVTIGSILLPVITRMIDLLSKAIYIYQQLPRPLQVVTVAFTVLIAAVGPLLTVFGALVTILPQLTAGFAALSTVLARNPIVAIVMALAAAFGMYWINAQLAKKANEDMAKTNPNEIYKKYTDIFKEATKATANTTKEIKKFLAAFDEVYNVIEETEQANLGSAVENLLPEWDITTPTTPTEGTGENESPLKPPPIVPPARNQQPPWGATPQPAEETAGTWERVRNRISEIWEELQRRWEEVKSRLQWPIPAPALAPEWQTKLQNVWEGIKRGWETVKNGIVVGVPSLVTGIATNLATLPGRLQTTWNTVKTSASTVWGNIKEKFREIISGIPGLAQTYATQIGQKLEPVKTKAQQVWNTTKEKFREIISSIPSLAQTYATQIGQKFEPLKATVRSVWENIKTNFNTIIGSLPGLAQGIATKVGNFLSGIWEKVKGLKTELSALAGGGLAALLAALGKRILPNIPIPAYASGGIVTTPQVALVGEKEPEAIIPLSKLDALLSSIQGEQTVINLNIGTLVADEAGLRELERRLARVRIDEQRRVVMSGI</sequence>
<dbReference type="OrthoDB" id="9780715at2"/>
<dbReference type="eggNOG" id="COG5412">
    <property type="taxonomic scope" value="Bacteria"/>
</dbReference>
<evidence type="ECO:0000256" key="1">
    <source>
        <dbReference type="SAM" id="MobiDB-lite"/>
    </source>
</evidence>